<dbReference type="Gene3D" id="1.10.260.40">
    <property type="entry name" value="lambda repressor-like DNA-binding domains"/>
    <property type="match status" value="1"/>
</dbReference>
<dbReference type="InterPro" id="IPR001387">
    <property type="entry name" value="Cro/C1-type_HTH"/>
</dbReference>
<feature type="domain" description="HTH cro/C1-type" evidence="2">
    <location>
        <begin position="7"/>
        <end position="61"/>
    </location>
</feature>
<reference evidence="3 4" key="1">
    <citation type="submission" date="2024-09" db="EMBL/GenBank/DDBJ databases">
        <authorList>
            <person name="Sun Q."/>
            <person name="Mori K."/>
        </authorList>
    </citation>
    <scope>NUCLEOTIDE SEQUENCE [LARGE SCALE GENOMIC DNA]</scope>
    <source>
        <strain evidence="3 4">NCAIM B.02529</strain>
    </source>
</reference>
<dbReference type="PANTHER" id="PTHR46558">
    <property type="entry name" value="TRACRIPTIONAL REGULATORY PROTEIN-RELATED-RELATED"/>
    <property type="match status" value="1"/>
</dbReference>
<dbReference type="RefSeq" id="WP_377344655.1">
    <property type="nucleotide sequence ID" value="NZ_JBHLTP010000002.1"/>
</dbReference>
<evidence type="ECO:0000313" key="3">
    <source>
        <dbReference type="EMBL" id="MFC0522144.1"/>
    </source>
</evidence>
<dbReference type="SMART" id="SM00530">
    <property type="entry name" value="HTH_XRE"/>
    <property type="match status" value="1"/>
</dbReference>
<name>A0ABV6LID5_9BACI</name>
<dbReference type="CDD" id="cd00093">
    <property type="entry name" value="HTH_XRE"/>
    <property type="match status" value="1"/>
</dbReference>
<comment type="caution">
    <text evidence="3">The sequence shown here is derived from an EMBL/GenBank/DDBJ whole genome shotgun (WGS) entry which is preliminary data.</text>
</comment>
<evidence type="ECO:0000259" key="2">
    <source>
        <dbReference type="PROSITE" id="PS50943"/>
    </source>
</evidence>
<keyword evidence="1" id="KW-0238">DNA-binding</keyword>
<accession>A0ABV6LID5</accession>
<dbReference type="EMBL" id="JBHLTP010000002">
    <property type="protein sequence ID" value="MFC0522144.1"/>
    <property type="molecule type" value="Genomic_DNA"/>
</dbReference>
<dbReference type="InterPro" id="IPR010982">
    <property type="entry name" value="Lambda_DNA-bd_dom_sf"/>
</dbReference>
<dbReference type="PROSITE" id="PS50943">
    <property type="entry name" value="HTH_CROC1"/>
    <property type="match status" value="1"/>
</dbReference>
<dbReference type="SUPFAM" id="SSF47413">
    <property type="entry name" value="lambda repressor-like DNA-binding domains"/>
    <property type="match status" value="1"/>
</dbReference>
<evidence type="ECO:0000313" key="4">
    <source>
        <dbReference type="Proteomes" id="UP001589836"/>
    </source>
</evidence>
<proteinExistence type="predicted"/>
<gene>
    <name evidence="3" type="ORF">ACFFGV_00885</name>
</gene>
<dbReference type="Proteomes" id="UP001589836">
    <property type="component" value="Unassembled WGS sequence"/>
</dbReference>
<organism evidence="3 4">
    <name type="scientific">Pontibacillus salicampi</name>
    <dbReference type="NCBI Taxonomy" id="1449801"/>
    <lineage>
        <taxon>Bacteria</taxon>
        <taxon>Bacillati</taxon>
        <taxon>Bacillota</taxon>
        <taxon>Bacilli</taxon>
        <taxon>Bacillales</taxon>
        <taxon>Bacillaceae</taxon>
        <taxon>Pontibacillus</taxon>
    </lineage>
</organism>
<keyword evidence="4" id="KW-1185">Reference proteome</keyword>
<protein>
    <submittedName>
        <fullName evidence="3">Helix-turn-helix transcriptional regulator</fullName>
    </submittedName>
</protein>
<dbReference type="PANTHER" id="PTHR46558:SF6">
    <property type="entry name" value="TRANSCRIPTIONAL REGULATOR, PBSX FAMILY"/>
    <property type="match status" value="1"/>
</dbReference>
<evidence type="ECO:0000256" key="1">
    <source>
        <dbReference type="ARBA" id="ARBA00023125"/>
    </source>
</evidence>
<sequence>MYLSNSVRELRARYQWSQQTLASRVGVTRQTIAAVEKGEYVPSLVLAMKICQEFDLSVDEVFALHKGAEESENVD</sequence>
<dbReference type="Pfam" id="PF01381">
    <property type="entry name" value="HTH_3"/>
    <property type="match status" value="1"/>
</dbReference>